<reference evidence="1 2" key="1">
    <citation type="journal article" date="2023" name="Int. J. Mol. Sci.">
        <title>De Novo Assembly and Annotation of 11 Diverse Shrub Willow (Salix) Genomes Reveals Novel Gene Organization in Sex-Linked Regions.</title>
        <authorList>
            <person name="Hyden B."/>
            <person name="Feng K."/>
            <person name="Yates T.B."/>
            <person name="Jawdy S."/>
            <person name="Cereghino C."/>
            <person name="Smart L.B."/>
            <person name="Muchero W."/>
        </authorList>
    </citation>
    <scope>NUCLEOTIDE SEQUENCE [LARGE SCALE GENOMIC DNA]</scope>
    <source>
        <tissue evidence="1">Shoot tip</tissue>
    </source>
</reference>
<protein>
    <submittedName>
        <fullName evidence="1">Uncharacterized protein</fullName>
    </submittedName>
</protein>
<keyword evidence="2" id="KW-1185">Reference proteome</keyword>
<dbReference type="EMBL" id="JAPFFJ010000015">
    <property type="protein sequence ID" value="KAJ6409579.1"/>
    <property type="molecule type" value="Genomic_DNA"/>
</dbReference>
<dbReference type="AlphaFoldDB" id="A0AAD6JSR4"/>
<dbReference type="Gene3D" id="3.40.50.2000">
    <property type="entry name" value="Glycogen Phosphorylase B"/>
    <property type="match status" value="2"/>
</dbReference>
<dbReference type="Proteomes" id="UP001162972">
    <property type="component" value="Chromosome 9"/>
</dbReference>
<proteinExistence type="predicted"/>
<dbReference type="SUPFAM" id="SSF53756">
    <property type="entry name" value="UDP-Glycosyltransferase/glycogen phosphorylase"/>
    <property type="match status" value="1"/>
</dbReference>
<organism evidence="1 2">
    <name type="scientific">Salix udensis</name>
    <dbReference type="NCBI Taxonomy" id="889485"/>
    <lineage>
        <taxon>Eukaryota</taxon>
        <taxon>Viridiplantae</taxon>
        <taxon>Streptophyta</taxon>
        <taxon>Embryophyta</taxon>
        <taxon>Tracheophyta</taxon>
        <taxon>Spermatophyta</taxon>
        <taxon>Magnoliopsida</taxon>
        <taxon>eudicotyledons</taxon>
        <taxon>Gunneridae</taxon>
        <taxon>Pentapetalae</taxon>
        <taxon>rosids</taxon>
        <taxon>fabids</taxon>
        <taxon>Malpighiales</taxon>
        <taxon>Salicaceae</taxon>
        <taxon>Saliceae</taxon>
        <taxon>Salix</taxon>
    </lineage>
</organism>
<dbReference type="PANTHER" id="PTHR48045:SF34">
    <property type="entry name" value="ISOFLAVONE 7-O-GLUCOSYLTRANSFERASE 1-LIKE"/>
    <property type="match status" value="1"/>
</dbReference>
<gene>
    <name evidence="1" type="ORF">OIU84_009137</name>
</gene>
<sequence length="116" mass="12897">MFRLHYKYCVGAGLPVVSWSVFADHRLNQKLITGVLKIGVGAGAQQSTGLVVDYVKSEAIEKTVKEMMVCNKAEETRARAENLGEMARKAVEDGRSSYKDLSAFIQELNPDFAYSY</sequence>
<evidence type="ECO:0000313" key="1">
    <source>
        <dbReference type="EMBL" id="KAJ6409579.1"/>
    </source>
</evidence>
<comment type="caution">
    <text evidence="1">The sequence shown here is derived from an EMBL/GenBank/DDBJ whole genome shotgun (WGS) entry which is preliminary data.</text>
</comment>
<dbReference type="PANTHER" id="PTHR48045">
    <property type="entry name" value="UDP-GLYCOSYLTRANSFERASE 72B1"/>
    <property type="match status" value="1"/>
</dbReference>
<name>A0AAD6JSR4_9ROSI</name>
<accession>A0AAD6JSR4</accession>
<evidence type="ECO:0000313" key="2">
    <source>
        <dbReference type="Proteomes" id="UP001162972"/>
    </source>
</evidence>